<dbReference type="Gene3D" id="3.40.50.720">
    <property type="entry name" value="NAD(P)-binding Rossmann-like Domain"/>
    <property type="match status" value="1"/>
</dbReference>
<protein>
    <submittedName>
        <fullName evidence="4">NAD(P)H-binding protein</fullName>
    </submittedName>
</protein>
<keyword evidence="5" id="KW-1185">Reference proteome</keyword>
<keyword evidence="2" id="KW-0604">Photosystem II</keyword>
<dbReference type="Proteomes" id="UP001501791">
    <property type="component" value="Unassembled WGS sequence"/>
</dbReference>
<dbReference type="SUPFAM" id="SSF51735">
    <property type="entry name" value="NAD(P)-binding Rossmann-fold domains"/>
    <property type="match status" value="1"/>
</dbReference>
<dbReference type="InterPro" id="IPR016040">
    <property type="entry name" value="NAD(P)-bd_dom"/>
</dbReference>
<dbReference type="InterPro" id="IPR036291">
    <property type="entry name" value="NAD(P)-bd_dom_sf"/>
</dbReference>
<accession>A0ABN2BZD1</accession>
<organism evidence="4 5">
    <name type="scientific">Brevibacterium picturae</name>
    <dbReference type="NCBI Taxonomy" id="260553"/>
    <lineage>
        <taxon>Bacteria</taxon>
        <taxon>Bacillati</taxon>
        <taxon>Actinomycetota</taxon>
        <taxon>Actinomycetes</taxon>
        <taxon>Micrococcales</taxon>
        <taxon>Brevibacteriaceae</taxon>
        <taxon>Brevibacterium</taxon>
    </lineage>
</organism>
<reference evidence="4 5" key="1">
    <citation type="journal article" date="2019" name="Int. J. Syst. Evol. Microbiol.">
        <title>The Global Catalogue of Microorganisms (GCM) 10K type strain sequencing project: providing services to taxonomists for standard genome sequencing and annotation.</title>
        <authorList>
            <consortium name="The Broad Institute Genomics Platform"/>
            <consortium name="The Broad Institute Genome Sequencing Center for Infectious Disease"/>
            <person name="Wu L."/>
            <person name="Ma J."/>
        </authorList>
    </citation>
    <scope>NUCLEOTIDE SEQUENCE [LARGE SCALE GENOMIC DNA]</scope>
    <source>
        <strain evidence="4 5">JCM 13319</strain>
    </source>
</reference>
<proteinExistence type="predicted"/>
<feature type="domain" description="NAD(P)-binding" evidence="3">
    <location>
        <begin position="8"/>
        <end position="137"/>
    </location>
</feature>
<dbReference type="InterPro" id="IPR044256">
    <property type="entry name" value="HCF244-like"/>
</dbReference>
<evidence type="ECO:0000313" key="5">
    <source>
        <dbReference type="Proteomes" id="UP001501791"/>
    </source>
</evidence>
<comment type="caution">
    <text evidence="4">The sequence shown here is derived from an EMBL/GenBank/DDBJ whole genome shotgun (WGS) entry which is preliminary data.</text>
</comment>
<evidence type="ECO:0000259" key="3">
    <source>
        <dbReference type="Pfam" id="PF13460"/>
    </source>
</evidence>
<dbReference type="Pfam" id="PF13460">
    <property type="entry name" value="NAD_binding_10"/>
    <property type="match status" value="1"/>
</dbReference>
<keyword evidence="1" id="KW-0602">Photosynthesis</keyword>
<evidence type="ECO:0000256" key="1">
    <source>
        <dbReference type="ARBA" id="ARBA00022531"/>
    </source>
</evidence>
<dbReference type="PANTHER" id="PTHR47128">
    <property type="match status" value="1"/>
</dbReference>
<sequence>MQPILVTGGTGTLGRAVVWQLAEDGREVRVLTRRADGETEPYRRMVGDLTTGTGLSAAVSNVEAIVHCATGKRDVEATRNLVTAARSSGENPHLVFVSIVGIDHIDLPYYRTKLATEQVVAESGLPFTIQRATQFHDLIARILASQRWSPITVVPRRFRFQPIDTRDVAQRLSELVASDPTGRATDIGGPDVIGMDRLARIYHSVHGQRRRVVQVGLPGFVASAFAAGHNLTPSSTVGTIDFEQHLADHTQRGTT</sequence>
<evidence type="ECO:0000313" key="4">
    <source>
        <dbReference type="EMBL" id="GAA1550066.1"/>
    </source>
</evidence>
<dbReference type="RefSeq" id="WP_346036392.1">
    <property type="nucleotide sequence ID" value="NZ_BAAALY010000012.1"/>
</dbReference>
<gene>
    <name evidence="4" type="ORF">GCM10009691_25810</name>
</gene>
<dbReference type="EMBL" id="BAAALY010000012">
    <property type="protein sequence ID" value="GAA1550066.1"/>
    <property type="molecule type" value="Genomic_DNA"/>
</dbReference>
<dbReference type="PANTHER" id="PTHR47128:SF2">
    <property type="entry name" value="PROTEIN HIGH CHLOROPHYLL FLUORESCENCE PHENOTYPE 244, CHLOROPLASTIC"/>
    <property type="match status" value="1"/>
</dbReference>
<name>A0ABN2BZD1_9MICO</name>
<evidence type="ECO:0000256" key="2">
    <source>
        <dbReference type="ARBA" id="ARBA00023276"/>
    </source>
</evidence>